<keyword evidence="3" id="KW-1185">Reference proteome</keyword>
<accession>A0A4C1TCV0</accession>
<comment type="caution">
    <text evidence="2">The sequence shown here is derived from an EMBL/GenBank/DDBJ whole genome shotgun (WGS) entry which is preliminary data.</text>
</comment>
<proteinExistence type="predicted"/>
<evidence type="ECO:0000313" key="2">
    <source>
        <dbReference type="EMBL" id="GBP11964.1"/>
    </source>
</evidence>
<name>A0A4C1TCV0_EUMVA</name>
<organism evidence="2 3">
    <name type="scientific">Eumeta variegata</name>
    <name type="common">Bagworm moth</name>
    <name type="synonym">Eumeta japonica</name>
    <dbReference type="NCBI Taxonomy" id="151549"/>
    <lineage>
        <taxon>Eukaryota</taxon>
        <taxon>Metazoa</taxon>
        <taxon>Ecdysozoa</taxon>
        <taxon>Arthropoda</taxon>
        <taxon>Hexapoda</taxon>
        <taxon>Insecta</taxon>
        <taxon>Pterygota</taxon>
        <taxon>Neoptera</taxon>
        <taxon>Endopterygota</taxon>
        <taxon>Lepidoptera</taxon>
        <taxon>Glossata</taxon>
        <taxon>Ditrysia</taxon>
        <taxon>Tineoidea</taxon>
        <taxon>Psychidae</taxon>
        <taxon>Oiketicinae</taxon>
        <taxon>Eumeta</taxon>
    </lineage>
</organism>
<sequence>MAAHVLSIQGIVRPKHENSKSCTTTIAINQAFGLARRRASCRLQTGRPPRLLTIPPTHAHTPYPTRNNTTRNRNRSIIAVVIYFSNFSGLGQTIIIRRVSNRNENVGTEKLAVKTRGPNASGWDLPLHVQLCGGRLRLKRVWCVDKAHYRPEGRAAGAGARDDLKEILSIKVGLEYVALATCDNACADKSPDILR</sequence>
<evidence type="ECO:0000256" key="1">
    <source>
        <dbReference type="SAM" id="MobiDB-lite"/>
    </source>
</evidence>
<protein>
    <submittedName>
        <fullName evidence="2">Uncharacterized protein</fullName>
    </submittedName>
</protein>
<reference evidence="2 3" key="1">
    <citation type="journal article" date="2019" name="Commun. Biol.">
        <title>The bagworm genome reveals a unique fibroin gene that provides high tensile strength.</title>
        <authorList>
            <person name="Kono N."/>
            <person name="Nakamura H."/>
            <person name="Ohtoshi R."/>
            <person name="Tomita M."/>
            <person name="Numata K."/>
            <person name="Arakawa K."/>
        </authorList>
    </citation>
    <scope>NUCLEOTIDE SEQUENCE [LARGE SCALE GENOMIC DNA]</scope>
</reference>
<gene>
    <name evidence="2" type="ORF">EVAR_74580_1</name>
</gene>
<dbReference type="AlphaFoldDB" id="A0A4C1TCV0"/>
<feature type="region of interest" description="Disordered" evidence="1">
    <location>
        <begin position="47"/>
        <end position="70"/>
    </location>
</feature>
<evidence type="ECO:0000313" key="3">
    <source>
        <dbReference type="Proteomes" id="UP000299102"/>
    </source>
</evidence>
<dbReference type="EMBL" id="BGZK01000048">
    <property type="protein sequence ID" value="GBP11964.1"/>
    <property type="molecule type" value="Genomic_DNA"/>
</dbReference>
<dbReference type="Proteomes" id="UP000299102">
    <property type="component" value="Unassembled WGS sequence"/>
</dbReference>